<dbReference type="RefSeq" id="WP_183418583.1">
    <property type="nucleotide sequence ID" value="NZ_JACHXY010000001.1"/>
</dbReference>
<dbReference type="Proteomes" id="UP000543579">
    <property type="component" value="Unassembled WGS sequence"/>
</dbReference>
<evidence type="ECO:0000313" key="1">
    <source>
        <dbReference type="EMBL" id="MBB3157132.1"/>
    </source>
</evidence>
<proteinExistence type="predicted"/>
<evidence type="ECO:0000313" key="2">
    <source>
        <dbReference type="Proteomes" id="UP000543579"/>
    </source>
</evidence>
<accession>A0A7W5CGD4</accession>
<name>A0A7W5CGD4_9MICO</name>
<gene>
    <name evidence="1" type="ORF">FHS07_000816</name>
</gene>
<dbReference type="EMBL" id="JACHXY010000001">
    <property type="protein sequence ID" value="MBB3157132.1"/>
    <property type="molecule type" value="Genomic_DNA"/>
</dbReference>
<dbReference type="AlphaFoldDB" id="A0A7W5CGD4"/>
<protein>
    <submittedName>
        <fullName evidence="1">Uncharacterized protein</fullName>
    </submittedName>
</protein>
<sequence length="45" mass="4998">MTHPPIPRHSEPADDPDLPEVFRSLIGIDVIDGELVPRASEPPQR</sequence>
<comment type="caution">
    <text evidence="1">The sequence shown here is derived from an EMBL/GenBank/DDBJ whole genome shotgun (WGS) entry which is preliminary data.</text>
</comment>
<organism evidence="1 2">
    <name type="scientific">Microbacterium proteolyticum</name>
    <dbReference type="NCBI Taxonomy" id="1572644"/>
    <lineage>
        <taxon>Bacteria</taxon>
        <taxon>Bacillati</taxon>
        <taxon>Actinomycetota</taxon>
        <taxon>Actinomycetes</taxon>
        <taxon>Micrococcales</taxon>
        <taxon>Microbacteriaceae</taxon>
        <taxon>Microbacterium</taxon>
    </lineage>
</organism>
<reference evidence="1 2" key="1">
    <citation type="submission" date="2020-08" db="EMBL/GenBank/DDBJ databases">
        <title>Genomic Encyclopedia of Type Strains, Phase III (KMG-III): the genomes of soil and plant-associated and newly described type strains.</title>
        <authorList>
            <person name="Whitman W."/>
        </authorList>
    </citation>
    <scope>NUCLEOTIDE SEQUENCE [LARGE SCALE GENOMIC DNA]</scope>
    <source>
        <strain evidence="1 2">CECT 8356</strain>
    </source>
</reference>